<accession>A0ABQ1UP50</accession>
<protein>
    <submittedName>
        <fullName evidence="1">Uncharacterized protein</fullName>
    </submittedName>
</protein>
<dbReference type="Proteomes" id="UP000655016">
    <property type="component" value="Unassembled WGS sequence"/>
</dbReference>
<name>A0ABQ1UP50_9FLAO</name>
<gene>
    <name evidence="1" type="ORF">GCM10011518_35560</name>
</gene>
<organism evidence="1 2">
    <name type="scientific">Flavobacterium limi</name>
    <dbReference type="NCBI Taxonomy" id="2045105"/>
    <lineage>
        <taxon>Bacteria</taxon>
        <taxon>Pseudomonadati</taxon>
        <taxon>Bacteroidota</taxon>
        <taxon>Flavobacteriia</taxon>
        <taxon>Flavobacteriales</taxon>
        <taxon>Flavobacteriaceae</taxon>
        <taxon>Flavobacterium</taxon>
    </lineage>
</organism>
<evidence type="ECO:0000313" key="2">
    <source>
        <dbReference type="Proteomes" id="UP000655016"/>
    </source>
</evidence>
<proteinExistence type="predicted"/>
<evidence type="ECO:0000313" key="1">
    <source>
        <dbReference type="EMBL" id="GGF23147.1"/>
    </source>
</evidence>
<dbReference type="RefSeq" id="WP_163395787.1">
    <property type="nucleotide sequence ID" value="NZ_BMKP01000009.1"/>
</dbReference>
<comment type="caution">
    <text evidence="1">The sequence shown here is derived from an EMBL/GenBank/DDBJ whole genome shotgun (WGS) entry which is preliminary data.</text>
</comment>
<keyword evidence="2" id="KW-1185">Reference proteome</keyword>
<dbReference type="EMBL" id="BMKP01000009">
    <property type="protein sequence ID" value="GGF23147.1"/>
    <property type="molecule type" value="Genomic_DNA"/>
</dbReference>
<reference evidence="2" key="1">
    <citation type="journal article" date="2019" name="Int. J. Syst. Evol. Microbiol.">
        <title>The Global Catalogue of Microorganisms (GCM) 10K type strain sequencing project: providing services to taxonomists for standard genome sequencing and annotation.</title>
        <authorList>
            <consortium name="The Broad Institute Genomics Platform"/>
            <consortium name="The Broad Institute Genome Sequencing Center for Infectious Disease"/>
            <person name="Wu L."/>
            <person name="Ma J."/>
        </authorList>
    </citation>
    <scope>NUCLEOTIDE SEQUENCE [LARGE SCALE GENOMIC DNA]</scope>
    <source>
        <strain evidence="2">CGMCC 1.16060</strain>
    </source>
</reference>
<sequence length="47" mass="5527">MTKKFLQEAGIYDLERNLLGKFFFADDEQEEVEEEVTEDRKGGKTEI</sequence>